<comment type="catalytic activity">
    <reaction evidence="8">
        <text>L-seryl-[protein] + ATP = 3-O-(5'-adenylyl)-L-seryl-[protein] + diphosphate</text>
        <dbReference type="Rhea" id="RHEA:58120"/>
        <dbReference type="Rhea" id="RHEA-COMP:9863"/>
        <dbReference type="Rhea" id="RHEA-COMP:15073"/>
        <dbReference type="ChEBI" id="CHEBI:29999"/>
        <dbReference type="ChEBI" id="CHEBI:30616"/>
        <dbReference type="ChEBI" id="CHEBI:33019"/>
        <dbReference type="ChEBI" id="CHEBI:142516"/>
        <dbReference type="EC" id="2.7.7.108"/>
    </reaction>
</comment>
<proteinExistence type="inferred from homology"/>
<keyword evidence="4 8" id="KW-0479">Metal-binding</keyword>
<name>A0ABQ1I1W0_9ALTE</name>
<feature type="binding site" evidence="8">
    <location>
        <position position="246"/>
    </location>
    <ligand>
        <name>Mg(2+)</name>
        <dbReference type="ChEBI" id="CHEBI:18420"/>
    </ligand>
</feature>
<dbReference type="Proteomes" id="UP000651977">
    <property type="component" value="Unassembled WGS sequence"/>
</dbReference>
<dbReference type="InterPro" id="IPR003846">
    <property type="entry name" value="SelO"/>
</dbReference>
<organism evidence="9 10">
    <name type="scientific">Agarivorans gilvus</name>
    <dbReference type="NCBI Taxonomy" id="680279"/>
    <lineage>
        <taxon>Bacteria</taxon>
        <taxon>Pseudomonadati</taxon>
        <taxon>Pseudomonadota</taxon>
        <taxon>Gammaproteobacteria</taxon>
        <taxon>Alteromonadales</taxon>
        <taxon>Alteromonadaceae</taxon>
        <taxon>Agarivorans</taxon>
    </lineage>
</organism>
<comment type="similarity">
    <text evidence="1 8">Belongs to the SELO family.</text>
</comment>
<keyword evidence="5 8" id="KW-0547">Nucleotide-binding</keyword>
<dbReference type="NCBIfam" id="NF000658">
    <property type="entry name" value="PRK00029.1"/>
    <property type="match status" value="1"/>
</dbReference>
<comment type="cofactor">
    <cofactor evidence="8">
        <name>Mg(2+)</name>
        <dbReference type="ChEBI" id="CHEBI:18420"/>
    </cofactor>
    <cofactor evidence="8">
        <name>Mn(2+)</name>
        <dbReference type="ChEBI" id="CHEBI:29035"/>
    </cofactor>
</comment>
<evidence type="ECO:0000256" key="7">
    <source>
        <dbReference type="ARBA" id="ARBA00022842"/>
    </source>
</evidence>
<dbReference type="PANTHER" id="PTHR32057:SF14">
    <property type="entry name" value="PROTEIN ADENYLYLTRANSFERASE SELO, MITOCHONDRIAL"/>
    <property type="match status" value="1"/>
</dbReference>
<keyword evidence="10" id="KW-1185">Reference proteome</keyword>
<feature type="binding site" evidence="8">
    <location>
        <position position="106"/>
    </location>
    <ligand>
        <name>ATP</name>
        <dbReference type="ChEBI" id="CHEBI:30616"/>
    </ligand>
</feature>
<feature type="binding site" evidence="8">
    <location>
        <position position="118"/>
    </location>
    <ligand>
        <name>ATP</name>
        <dbReference type="ChEBI" id="CHEBI:30616"/>
    </ligand>
</feature>
<dbReference type="RefSeq" id="WP_055733661.1">
    <property type="nucleotide sequence ID" value="NZ_BMDY01000008.1"/>
</dbReference>
<dbReference type="EC" id="2.7.7.-" evidence="8"/>
<feature type="binding site" evidence="8">
    <location>
        <position position="86"/>
    </location>
    <ligand>
        <name>ATP</name>
        <dbReference type="ChEBI" id="CHEBI:30616"/>
    </ligand>
</feature>
<keyword evidence="7 8" id="KW-0460">Magnesium</keyword>
<sequence length="472" mass="53412">MEFVNRFAQALPELCHQQPPTPLSDPQLVIVSEAASQELDLKPDFIHTELAEITAGQRTLSGMQPVASVYAGHQFGGYSPQLGDGRALLLGEHKTAQGAHWELQLKGSGLTPFSRQGDGKAVLRSTIREFLASEAMAALGIATTRALSLSVGTGLVQRERMENEAMLLRMAPSHIRFGHFEYLYYQQQTQPLKRLIEFCLEHYFAECLSAENPVLAMLEQVVDSTALMIAQWQAEGFCHGVMNTDNMSILGLTIDYGPFGFLDDYKPAHICNHSDYYGRYAYNQQPAVGLWNLQRLAQALSDYVPSAQSEPLWMRYQQRINQHYQQLMLDKLGLTQWHSEDEALLAGLFQLMAEQGVDYQQSLRTLAQPLDSLAEQLSPAWQPWLKQYRQRCQDNQLNDKQRCVSIKQHVPLYVLRNYLAQQAIEQAEQGDFKELHALHQVLQRPYERQADAERFAAPPPAWGKCLEISCSS</sequence>
<evidence type="ECO:0000256" key="8">
    <source>
        <dbReference type="HAMAP-Rule" id="MF_00692"/>
    </source>
</evidence>
<comment type="catalytic activity">
    <reaction evidence="8">
        <text>L-threonyl-[protein] + ATP = 3-O-(5'-adenylyl)-L-threonyl-[protein] + diphosphate</text>
        <dbReference type="Rhea" id="RHEA:54292"/>
        <dbReference type="Rhea" id="RHEA-COMP:11060"/>
        <dbReference type="Rhea" id="RHEA-COMP:13847"/>
        <dbReference type="ChEBI" id="CHEBI:30013"/>
        <dbReference type="ChEBI" id="CHEBI:30616"/>
        <dbReference type="ChEBI" id="CHEBI:33019"/>
        <dbReference type="ChEBI" id="CHEBI:138113"/>
        <dbReference type="EC" id="2.7.7.108"/>
    </reaction>
</comment>
<evidence type="ECO:0000256" key="2">
    <source>
        <dbReference type="ARBA" id="ARBA00022679"/>
    </source>
</evidence>
<evidence type="ECO:0000256" key="1">
    <source>
        <dbReference type="ARBA" id="ARBA00009747"/>
    </source>
</evidence>
<comment type="catalytic activity">
    <reaction evidence="8">
        <text>L-tyrosyl-[protein] + ATP = O-(5'-adenylyl)-L-tyrosyl-[protein] + diphosphate</text>
        <dbReference type="Rhea" id="RHEA:54288"/>
        <dbReference type="Rhea" id="RHEA-COMP:10136"/>
        <dbReference type="Rhea" id="RHEA-COMP:13846"/>
        <dbReference type="ChEBI" id="CHEBI:30616"/>
        <dbReference type="ChEBI" id="CHEBI:33019"/>
        <dbReference type="ChEBI" id="CHEBI:46858"/>
        <dbReference type="ChEBI" id="CHEBI:83624"/>
        <dbReference type="EC" id="2.7.7.108"/>
    </reaction>
</comment>
<comment type="function">
    <text evidence="8">Nucleotidyltransferase involved in the post-translational modification of proteins. It can catalyze the addition of adenosine monophosphate (AMP) or uridine monophosphate (UMP) to a protein, resulting in modifications known as AMPylation and UMPylation.</text>
</comment>
<protein>
    <recommendedName>
        <fullName evidence="8">Protein nucleotidyltransferase YdiU</fullName>
        <ecNumber evidence="8">2.7.7.-</ecNumber>
    </recommendedName>
    <alternativeName>
        <fullName evidence="8">Protein adenylyltransferase YdiU</fullName>
        <ecNumber evidence="8">2.7.7.108</ecNumber>
    </alternativeName>
    <alternativeName>
        <fullName evidence="8">Protein uridylyltransferase YdiU</fullName>
        <ecNumber evidence="8">2.7.7.-</ecNumber>
    </alternativeName>
</protein>
<dbReference type="PANTHER" id="PTHR32057">
    <property type="entry name" value="PROTEIN ADENYLYLTRANSFERASE SELO, MITOCHONDRIAL"/>
    <property type="match status" value="1"/>
</dbReference>
<feature type="binding site" evidence="8">
    <location>
        <position position="83"/>
    </location>
    <ligand>
        <name>ATP</name>
        <dbReference type="ChEBI" id="CHEBI:30616"/>
    </ligand>
</feature>
<accession>A0ABQ1I1W0</accession>
<evidence type="ECO:0000256" key="6">
    <source>
        <dbReference type="ARBA" id="ARBA00022840"/>
    </source>
</evidence>
<comment type="catalytic activity">
    <reaction evidence="8">
        <text>L-tyrosyl-[protein] + UTP = O-(5'-uridylyl)-L-tyrosyl-[protein] + diphosphate</text>
        <dbReference type="Rhea" id="RHEA:83887"/>
        <dbReference type="Rhea" id="RHEA-COMP:10136"/>
        <dbReference type="Rhea" id="RHEA-COMP:20238"/>
        <dbReference type="ChEBI" id="CHEBI:33019"/>
        <dbReference type="ChEBI" id="CHEBI:46398"/>
        <dbReference type="ChEBI" id="CHEBI:46858"/>
        <dbReference type="ChEBI" id="CHEBI:90602"/>
    </reaction>
</comment>
<dbReference type="HAMAP" id="MF_00692">
    <property type="entry name" value="SelO"/>
    <property type="match status" value="1"/>
</dbReference>
<evidence type="ECO:0000256" key="3">
    <source>
        <dbReference type="ARBA" id="ARBA00022695"/>
    </source>
</evidence>
<keyword evidence="8" id="KW-0464">Manganese</keyword>
<evidence type="ECO:0000313" key="9">
    <source>
        <dbReference type="EMBL" id="GGB04342.1"/>
    </source>
</evidence>
<evidence type="ECO:0000313" key="10">
    <source>
        <dbReference type="Proteomes" id="UP000651977"/>
    </source>
</evidence>
<evidence type="ECO:0000256" key="4">
    <source>
        <dbReference type="ARBA" id="ARBA00022723"/>
    </source>
</evidence>
<feature type="binding site" evidence="8">
    <location>
        <position position="255"/>
    </location>
    <ligand>
        <name>Mg(2+)</name>
        <dbReference type="ChEBI" id="CHEBI:18420"/>
    </ligand>
</feature>
<feature type="active site" description="Proton acceptor" evidence="8">
    <location>
        <position position="245"/>
    </location>
</feature>
<dbReference type="EMBL" id="BMDY01000008">
    <property type="protein sequence ID" value="GGB04342.1"/>
    <property type="molecule type" value="Genomic_DNA"/>
</dbReference>
<feature type="binding site" evidence="8">
    <location>
        <position position="169"/>
    </location>
    <ligand>
        <name>ATP</name>
        <dbReference type="ChEBI" id="CHEBI:30616"/>
    </ligand>
</feature>
<gene>
    <name evidence="8" type="primary">ydiU</name>
    <name evidence="8" type="synonym">selO</name>
    <name evidence="9" type="ORF">GCM10007414_17090</name>
</gene>
<feature type="binding site" evidence="8">
    <location>
        <position position="85"/>
    </location>
    <ligand>
        <name>ATP</name>
        <dbReference type="ChEBI" id="CHEBI:30616"/>
    </ligand>
</feature>
<keyword evidence="6 8" id="KW-0067">ATP-binding</keyword>
<comment type="catalytic activity">
    <reaction evidence="8">
        <text>L-seryl-[protein] + UTP = O-(5'-uridylyl)-L-seryl-[protein] + diphosphate</text>
        <dbReference type="Rhea" id="RHEA:64604"/>
        <dbReference type="Rhea" id="RHEA-COMP:9863"/>
        <dbReference type="Rhea" id="RHEA-COMP:16635"/>
        <dbReference type="ChEBI" id="CHEBI:29999"/>
        <dbReference type="ChEBI" id="CHEBI:33019"/>
        <dbReference type="ChEBI" id="CHEBI:46398"/>
        <dbReference type="ChEBI" id="CHEBI:156051"/>
    </reaction>
</comment>
<keyword evidence="2 8" id="KW-0808">Transferase</keyword>
<feature type="binding site" evidence="8">
    <location>
        <position position="255"/>
    </location>
    <ligand>
        <name>ATP</name>
        <dbReference type="ChEBI" id="CHEBI:30616"/>
    </ligand>
</feature>
<feature type="binding site" evidence="8">
    <location>
        <position position="119"/>
    </location>
    <ligand>
        <name>ATP</name>
        <dbReference type="ChEBI" id="CHEBI:30616"/>
    </ligand>
</feature>
<dbReference type="EC" id="2.7.7.108" evidence="8"/>
<comment type="caution">
    <text evidence="9">The sequence shown here is derived from an EMBL/GenBank/DDBJ whole genome shotgun (WGS) entry which is preliminary data.</text>
</comment>
<comment type="catalytic activity">
    <reaction evidence="8">
        <text>L-histidyl-[protein] + UTP = N(tele)-(5'-uridylyl)-L-histidyl-[protein] + diphosphate</text>
        <dbReference type="Rhea" id="RHEA:83891"/>
        <dbReference type="Rhea" id="RHEA-COMP:9745"/>
        <dbReference type="Rhea" id="RHEA-COMP:20239"/>
        <dbReference type="ChEBI" id="CHEBI:29979"/>
        <dbReference type="ChEBI" id="CHEBI:33019"/>
        <dbReference type="ChEBI" id="CHEBI:46398"/>
        <dbReference type="ChEBI" id="CHEBI:233474"/>
    </reaction>
</comment>
<evidence type="ECO:0000256" key="5">
    <source>
        <dbReference type="ARBA" id="ARBA00022741"/>
    </source>
</evidence>
<dbReference type="Pfam" id="PF02696">
    <property type="entry name" value="SelO"/>
    <property type="match status" value="1"/>
</dbReference>
<reference evidence="10" key="1">
    <citation type="journal article" date="2019" name="Int. J. Syst. Evol. Microbiol.">
        <title>The Global Catalogue of Microorganisms (GCM) 10K type strain sequencing project: providing services to taxonomists for standard genome sequencing and annotation.</title>
        <authorList>
            <consortium name="The Broad Institute Genomics Platform"/>
            <consortium name="The Broad Institute Genome Sequencing Center for Infectious Disease"/>
            <person name="Wu L."/>
            <person name="Ma J."/>
        </authorList>
    </citation>
    <scope>NUCLEOTIDE SEQUENCE [LARGE SCALE GENOMIC DNA]</scope>
    <source>
        <strain evidence="10">CGMCC 1.10131</strain>
    </source>
</reference>
<feature type="binding site" evidence="8">
    <location>
        <position position="176"/>
    </location>
    <ligand>
        <name>ATP</name>
        <dbReference type="ChEBI" id="CHEBI:30616"/>
    </ligand>
</feature>
<keyword evidence="3 8" id="KW-0548">Nucleotidyltransferase</keyword>